<feature type="domain" description="VWFA" evidence="3">
    <location>
        <begin position="165"/>
        <end position="336"/>
    </location>
</feature>
<proteinExistence type="predicted"/>
<keyword evidence="2" id="KW-0472">Membrane</keyword>
<dbReference type="InterPro" id="IPR036465">
    <property type="entry name" value="vWFA_dom_sf"/>
</dbReference>
<dbReference type="InterPro" id="IPR002035">
    <property type="entry name" value="VWF_A"/>
</dbReference>
<reference evidence="4 5" key="1">
    <citation type="submission" date="2019-02" db="EMBL/GenBank/DDBJ databases">
        <title>Deep-cultivation of Planctomycetes and their phenomic and genomic characterization uncovers novel biology.</title>
        <authorList>
            <person name="Wiegand S."/>
            <person name="Jogler M."/>
            <person name="Boedeker C."/>
            <person name="Pinto D."/>
            <person name="Vollmers J."/>
            <person name="Rivas-Marin E."/>
            <person name="Kohn T."/>
            <person name="Peeters S.H."/>
            <person name="Heuer A."/>
            <person name="Rast P."/>
            <person name="Oberbeckmann S."/>
            <person name="Bunk B."/>
            <person name="Jeske O."/>
            <person name="Meyerdierks A."/>
            <person name="Storesund J.E."/>
            <person name="Kallscheuer N."/>
            <person name="Luecker S."/>
            <person name="Lage O.M."/>
            <person name="Pohl T."/>
            <person name="Merkel B.J."/>
            <person name="Hornburger P."/>
            <person name="Mueller R.-W."/>
            <person name="Bruemmer F."/>
            <person name="Labrenz M."/>
            <person name="Spormann A.M."/>
            <person name="Op den Camp H."/>
            <person name="Overmann J."/>
            <person name="Amann R."/>
            <person name="Jetten M.S.M."/>
            <person name="Mascher T."/>
            <person name="Medema M.H."/>
            <person name="Devos D.P."/>
            <person name="Kaster A.-K."/>
            <person name="Ovreas L."/>
            <person name="Rohde M."/>
            <person name="Galperin M.Y."/>
            <person name="Jogler C."/>
        </authorList>
    </citation>
    <scope>NUCLEOTIDE SEQUENCE [LARGE SCALE GENOMIC DNA]</scope>
    <source>
        <strain evidence="4 5">Mal52</strain>
    </source>
</reference>
<evidence type="ECO:0000313" key="4">
    <source>
        <dbReference type="EMBL" id="QDU42376.1"/>
    </source>
</evidence>
<dbReference type="KEGG" id="sdyn:Mal52_08360"/>
<dbReference type="AlphaFoldDB" id="A0A517ZIT2"/>
<dbReference type="RefSeq" id="WP_145374432.1">
    <property type="nucleotide sequence ID" value="NZ_CP036276.1"/>
</dbReference>
<gene>
    <name evidence="4" type="ORF">Mal52_08360</name>
</gene>
<dbReference type="Pfam" id="PF13768">
    <property type="entry name" value="VWA_3"/>
    <property type="match status" value="1"/>
</dbReference>
<feature type="compositionally biased region" description="Polar residues" evidence="1">
    <location>
        <begin position="77"/>
        <end position="88"/>
    </location>
</feature>
<keyword evidence="2" id="KW-0812">Transmembrane</keyword>
<feature type="region of interest" description="Disordered" evidence="1">
    <location>
        <begin position="69"/>
        <end position="101"/>
    </location>
</feature>
<keyword evidence="5" id="KW-1185">Reference proteome</keyword>
<evidence type="ECO:0000256" key="2">
    <source>
        <dbReference type="SAM" id="Phobius"/>
    </source>
</evidence>
<dbReference type="EMBL" id="CP036276">
    <property type="protein sequence ID" value="QDU42376.1"/>
    <property type="molecule type" value="Genomic_DNA"/>
</dbReference>
<dbReference type="SUPFAM" id="SSF53300">
    <property type="entry name" value="vWA-like"/>
    <property type="match status" value="1"/>
</dbReference>
<feature type="transmembrane region" description="Helical" evidence="2">
    <location>
        <begin position="21"/>
        <end position="45"/>
    </location>
</feature>
<evidence type="ECO:0000259" key="3">
    <source>
        <dbReference type="PROSITE" id="PS50234"/>
    </source>
</evidence>
<dbReference type="Proteomes" id="UP000319383">
    <property type="component" value="Chromosome"/>
</dbReference>
<organism evidence="4 5">
    <name type="scientific">Symmachiella dynata</name>
    <dbReference type="NCBI Taxonomy" id="2527995"/>
    <lineage>
        <taxon>Bacteria</taxon>
        <taxon>Pseudomonadati</taxon>
        <taxon>Planctomycetota</taxon>
        <taxon>Planctomycetia</taxon>
        <taxon>Planctomycetales</taxon>
        <taxon>Planctomycetaceae</taxon>
        <taxon>Symmachiella</taxon>
    </lineage>
</organism>
<dbReference type="Gene3D" id="3.40.50.410">
    <property type="entry name" value="von Willebrand factor, type A domain"/>
    <property type="match status" value="1"/>
</dbReference>
<accession>A0A517ZIT2</accession>
<dbReference type="PROSITE" id="PS50234">
    <property type="entry name" value="VWFA"/>
    <property type="match status" value="1"/>
</dbReference>
<evidence type="ECO:0000256" key="1">
    <source>
        <dbReference type="SAM" id="MobiDB-lite"/>
    </source>
</evidence>
<name>A0A517ZIT2_9PLAN</name>
<sequence>MSQKRPNNQFRSRWPEWLLPAFFLPSWLMSLGFHMIVFVGVALIFQNTGVTEGLDDSGRVVDIFVKEAANPEEQPQESDNTQQSNADDSLTEEQVDETPPEELVDNLLDTPLPVDNVFAPGPAIADVELPLAEPIRPARPAPPAGGLPPGRGETQFFGTKDKGTRFAFVIDCSGSMQSHNAIHYAKAELKNSISLLEPTQQFQIIYYNQEVYPWHRRGRSDDIYWANETNKRLAYNFVDERGPTGGTDHVPALMMALRLTPEVIYFLTDADQSDRISNRDMARINKFNNGRTRIHCIEFGVGPQLDAELEASFLADLARKNGGSYRYLDVKNLSKR</sequence>
<feature type="compositionally biased region" description="Acidic residues" evidence="1">
    <location>
        <begin position="89"/>
        <end position="101"/>
    </location>
</feature>
<protein>
    <submittedName>
        <fullName evidence="4">von Willebrand factor type A domain protein</fullName>
    </submittedName>
</protein>
<keyword evidence="2" id="KW-1133">Transmembrane helix</keyword>
<evidence type="ECO:0000313" key="5">
    <source>
        <dbReference type="Proteomes" id="UP000319383"/>
    </source>
</evidence>